<dbReference type="PANTHER" id="PTHR30482">
    <property type="entry name" value="HIGH-AFFINITY BRANCHED-CHAIN AMINO ACID TRANSPORT SYSTEM PERMEASE"/>
    <property type="match status" value="1"/>
</dbReference>
<keyword evidence="4 6" id="KW-1133">Transmembrane helix</keyword>
<evidence type="ECO:0000313" key="8">
    <source>
        <dbReference type="Proteomes" id="UP001168613"/>
    </source>
</evidence>
<evidence type="ECO:0000256" key="3">
    <source>
        <dbReference type="ARBA" id="ARBA00022692"/>
    </source>
</evidence>
<evidence type="ECO:0000256" key="2">
    <source>
        <dbReference type="ARBA" id="ARBA00022475"/>
    </source>
</evidence>
<dbReference type="Proteomes" id="UP001168613">
    <property type="component" value="Unassembled WGS sequence"/>
</dbReference>
<dbReference type="CDD" id="cd06581">
    <property type="entry name" value="TM_PBP1_LivM_like"/>
    <property type="match status" value="1"/>
</dbReference>
<name>A0ABT8EFN9_9BURK</name>
<keyword evidence="2" id="KW-1003">Cell membrane</keyword>
<dbReference type="PANTHER" id="PTHR30482:SF10">
    <property type="entry name" value="HIGH-AFFINITY BRANCHED-CHAIN AMINO ACID TRANSPORT PROTEIN BRAE"/>
    <property type="match status" value="1"/>
</dbReference>
<feature type="transmembrane region" description="Helical" evidence="6">
    <location>
        <begin position="33"/>
        <end position="53"/>
    </location>
</feature>
<evidence type="ECO:0000313" key="7">
    <source>
        <dbReference type="EMBL" id="MDN4120032.1"/>
    </source>
</evidence>
<evidence type="ECO:0000256" key="6">
    <source>
        <dbReference type="SAM" id="Phobius"/>
    </source>
</evidence>
<gene>
    <name evidence="7" type="ORF">LMS43_01890</name>
</gene>
<feature type="transmembrane region" description="Helical" evidence="6">
    <location>
        <begin position="249"/>
        <end position="273"/>
    </location>
</feature>
<feature type="transmembrane region" description="Helical" evidence="6">
    <location>
        <begin position="173"/>
        <end position="194"/>
    </location>
</feature>
<keyword evidence="3 6" id="KW-0812">Transmembrane</keyword>
<feature type="transmembrane region" description="Helical" evidence="6">
    <location>
        <begin position="206"/>
        <end position="237"/>
    </location>
</feature>
<comment type="caution">
    <text evidence="7">The sequence shown here is derived from an EMBL/GenBank/DDBJ whole genome shotgun (WGS) entry which is preliminary data.</text>
</comment>
<protein>
    <submittedName>
        <fullName evidence="7">Branched-chain amino acid ABC transporter permease</fullName>
    </submittedName>
</protein>
<evidence type="ECO:0000256" key="1">
    <source>
        <dbReference type="ARBA" id="ARBA00004651"/>
    </source>
</evidence>
<dbReference type="InterPro" id="IPR001851">
    <property type="entry name" value="ABC_transp_permease"/>
</dbReference>
<comment type="subcellular location">
    <subcellularLocation>
        <location evidence="1">Cell membrane</location>
        <topology evidence="1">Multi-pass membrane protein</topology>
    </subcellularLocation>
</comment>
<feature type="transmembrane region" description="Helical" evidence="6">
    <location>
        <begin position="60"/>
        <end position="82"/>
    </location>
</feature>
<evidence type="ECO:0000256" key="5">
    <source>
        <dbReference type="ARBA" id="ARBA00023136"/>
    </source>
</evidence>
<keyword evidence="8" id="KW-1185">Reference proteome</keyword>
<dbReference type="InterPro" id="IPR043428">
    <property type="entry name" value="LivM-like"/>
</dbReference>
<feature type="transmembrane region" description="Helical" evidence="6">
    <location>
        <begin position="7"/>
        <end position="27"/>
    </location>
</feature>
<evidence type="ECO:0000256" key="4">
    <source>
        <dbReference type="ARBA" id="ARBA00022989"/>
    </source>
</evidence>
<keyword evidence="5 6" id="KW-0472">Membrane</keyword>
<accession>A0ABT8EFN9</accession>
<dbReference type="EMBL" id="JAJHNU010000001">
    <property type="protein sequence ID" value="MDN4120032.1"/>
    <property type="molecule type" value="Genomic_DNA"/>
</dbReference>
<dbReference type="RefSeq" id="WP_266122632.1">
    <property type="nucleotide sequence ID" value="NZ_JAJHNU010000001.1"/>
</dbReference>
<organism evidence="7 8">
    <name type="scientific">Alcaligenes endophyticus</name>
    <dbReference type="NCBI Taxonomy" id="1929088"/>
    <lineage>
        <taxon>Bacteria</taxon>
        <taxon>Pseudomonadati</taxon>
        <taxon>Pseudomonadota</taxon>
        <taxon>Betaproteobacteria</taxon>
        <taxon>Burkholderiales</taxon>
        <taxon>Alcaligenaceae</taxon>
        <taxon>Alcaligenes</taxon>
    </lineage>
</organism>
<feature type="transmembrane region" description="Helical" evidence="6">
    <location>
        <begin position="128"/>
        <end position="144"/>
    </location>
</feature>
<sequence>MIDLFYAYRPLFDFILINCGLALSQYIVLRAGVFSLASAGFAAIGAYTAAILTMRAGVGLWLGLFIALLAGGLAGAILAVPLARLRGIFQAIATLAFVQIVMSLNLYAEPITGGAAGLTAIPRLAETWHIFAFLACLIYVFISINRNGMGRVFDTLRQDEAVAVSLAISVTRYQTLCFIMSGAIAGVMGAFMAYRNYAITPDDFGFPMLVGILVFVVLGGRSTIIGPLVGAVIMTILPELARPLAEYRTLIQGAVLILVMIYFQEGLVDTAIFKLRNILRKRKPAPQPKEVRHVA</sequence>
<proteinExistence type="predicted"/>
<reference evidence="7" key="1">
    <citation type="submission" date="2021-11" db="EMBL/GenBank/DDBJ databases">
        <title>Draft genome sequence of Alcaligenes endophyticus type strain CCUG 75668T.</title>
        <authorList>
            <person name="Salva-Serra F."/>
            <person name="Duran R.E."/>
            <person name="Seeger M."/>
            <person name="Moore E.R.B."/>
            <person name="Jaen-Luchoro D."/>
        </authorList>
    </citation>
    <scope>NUCLEOTIDE SEQUENCE</scope>
    <source>
        <strain evidence="7">CCUG 75668</strain>
    </source>
</reference>
<feature type="transmembrane region" description="Helical" evidence="6">
    <location>
        <begin position="88"/>
        <end position="107"/>
    </location>
</feature>
<dbReference type="Pfam" id="PF02653">
    <property type="entry name" value="BPD_transp_2"/>
    <property type="match status" value="1"/>
</dbReference>